<reference evidence="2" key="1">
    <citation type="submission" date="2021-02" db="EMBL/GenBank/DDBJ databases">
        <authorList>
            <person name="Nowell W R."/>
        </authorList>
    </citation>
    <scope>NUCLEOTIDE SEQUENCE</scope>
</reference>
<dbReference type="Proteomes" id="UP000663845">
    <property type="component" value="Unassembled WGS sequence"/>
</dbReference>
<organism evidence="2 3">
    <name type="scientific">Adineta steineri</name>
    <dbReference type="NCBI Taxonomy" id="433720"/>
    <lineage>
        <taxon>Eukaryota</taxon>
        <taxon>Metazoa</taxon>
        <taxon>Spiralia</taxon>
        <taxon>Gnathifera</taxon>
        <taxon>Rotifera</taxon>
        <taxon>Eurotatoria</taxon>
        <taxon>Bdelloidea</taxon>
        <taxon>Adinetida</taxon>
        <taxon>Adinetidae</taxon>
        <taxon>Adineta</taxon>
    </lineage>
</organism>
<accession>A0A815W787</accession>
<evidence type="ECO:0000313" key="2">
    <source>
        <dbReference type="EMBL" id="CAF1541520.1"/>
    </source>
</evidence>
<dbReference type="AlphaFoldDB" id="A0A815W787"/>
<gene>
    <name evidence="2" type="ORF">JYZ213_LOCUS45738</name>
</gene>
<sequence length="75" mass="7459">MLRTTGVSGASAGTTGVSGSSSASGSTTVAASGTTTKQCQEMEAIDDSVSHNIIVHPQDISSVQKGDFKPDSKTG</sequence>
<evidence type="ECO:0000256" key="1">
    <source>
        <dbReference type="SAM" id="MobiDB-lite"/>
    </source>
</evidence>
<feature type="compositionally biased region" description="Low complexity" evidence="1">
    <location>
        <begin position="1"/>
        <end position="36"/>
    </location>
</feature>
<name>A0A815W787_9BILA</name>
<feature type="region of interest" description="Disordered" evidence="1">
    <location>
        <begin position="1"/>
        <end position="38"/>
    </location>
</feature>
<protein>
    <submittedName>
        <fullName evidence="2">Uncharacterized protein</fullName>
    </submittedName>
</protein>
<feature type="non-terminal residue" evidence="2">
    <location>
        <position position="1"/>
    </location>
</feature>
<comment type="caution">
    <text evidence="2">The sequence shown here is derived from an EMBL/GenBank/DDBJ whole genome shotgun (WGS) entry which is preliminary data.</text>
</comment>
<dbReference type="EMBL" id="CAJNOG010004449">
    <property type="protein sequence ID" value="CAF1541520.1"/>
    <property type="molecule type" value="Genomic_DNA"/>
</dbReference>
<evidence type="ECO:0000313" key="3">
    <source>
        <dbReference type="Proteomes" id="UP000663845"/>
    </source>
</evidence>
<proteinExistence type="predicted"/>